<reference evidence="5 6" key="1">
    <citation type="submission" date="2017-06" db="EMBL/GenBank/DDBJ databases">
        <title>Complete genome of Helicobacter apodemus.</title>
        <authorList>
            <person name="Cho S."/>
        </authorList>
    </citation>
    <scope>NUCLEOTIDE SEQUENCE [LARGE SCALE GENOMIC DNA]</scope>
    <source>
        <strain evidence="6">SNUVETPUB-15-01</strain>
    </source>
</reference>
<dbReference type="PANTHER" id="PTHR42781">
    <property type="entry name" value="SPERMIDINE/PUTRESCINE IMPORT ATP-BINDING PROTEIN POTA"/>
    <property type="match status" value="1"/>
</dbReference>
<dbReference type="CDD" id="cd03293">
    <property type="entry name" value="ABC_NrtD_SsuB_transporters"/>
    <property type="match status" value="1"/>
</dbReference>
<evidence type="ECO:0000256" key="3">
    <source>
        <dbReference type="ARBA" id="ARBA00022840"/>
    </source>
</evidence>
<keyword evidence="2" id="KW-0547">Nucleotide-binding</keyword>
<proteinExistence type="predicted"/>
<dbReference type="OrthoDB" id="9814623at2"/>
<dbReference type="InterPro" id="IPR050093">
    <property type="entry name" value="ABC_SmlMolc_Importer"/>
</dbReference>
<protein>
    <submittedName>
        <fullName evidence="5">ABC transporter</fullName>
    </submittedName>
</protein>
<dbReference type="Proteomes" id="UP000244890">
    <property type="component" value="Chromosome"/>
</dbReference>
<name>A0A2U8FB08_9HELI</name>
<dbReference type="GO" id="GO:0005524">
    <property type="term" value="F:ATP binding"/>
    <property type="evidence" value="ECO:0007669"/>
    <property type="project" value="UniProtKB-KW"/>
</dbReference>
<evidence type="ECO:0000313" key="6">
    <source>
        <dbReference type="Proteomes" id="UP000244890"/>
    </source>
</evidence>
<dbReference type="InterPro" id="IPR003593">
    <property type="entry name" value="AAA+_ATPase"/>
</dbReference>
<dbReference type="GO" id="GO:0016887">
    <property type="term" value="F:ATP hydrolysis activity"/>
    <property type="evidence" value="ECO:0007669"/>
    <property type="project" value="InterPro"/>
</dbReference>
<dbReference type="SMART" id="SM00382">
    <property type="entry name" value="AAA"/>
    <property type="match status" value="1"/>
</dbReference>
<dbReference type="KEGG" id="had:CDV25_00660"/>
<dbReference type="PROSITE" id="PS00211">
    <property type="entry name" value="ABC_TRANSPORTER_1"/>
    <property type="match status" value="1"/>
</dbReference>
<evidence type="ECO:0000256" key="2">
    <source>
        <dbReference type="ARBA" id="ARBA00022741"/>
    </source>
</evidence>
<dbReference type="RefSeq" id="WP_108910334.1">
    <property type="nucleotide sequence ID" value="NZ_CP021886.1"/>
</dbReference>
<dbReference type="AlphaFoldDB" id="A0A2U8FB08"/>
<evidence type="ECO:0000259" key="4">
    <source>
        <dbReference type="PROSITE" id="PS50893"/>
    </source>
</evidence>
<dbReference type="InterPro" id="IPR003439">
    <property type="entry name" value="ABC_transporter-like_ATP-bd"/>
</dbReference>
<dbReference type="Pfam" id="PF00005">
    <property type="entry name" value="ABC_tran"/>
    <property type="match status" value="1"/>
</dbReference>
<organism evidence="5 6">
    <name type="scientific">Helicobacter apodemus</name>
    <dbReference type="NCBI Taxonomy" id="135569"/>
    <lineage>
        <taxon>Bacteria</taxon>
        <taxon>Pseudomonadati</taxon>
        <taxon>Campylobacterota</taxon>
        <taxon>Epsilonproteobacteria</taxon>
        <taxon>Campylobacterales</taxon>
        <taxon>Helicobacteraceae</taxon>
        <taxon>Helicobacter</taxon>
    </lineage>
</organism>
<dbReference type="InterPro" id="IPR017871">
    <property type="entry name" value="ABC_transporter-like_CS"/>
</dbReference>
<dbReference type="InterPro" id="IPR027417">
    <property type="entry name" value="P-loop_NTPase"/>
</dbReference>
<dbReference type="SUPFAM" id="SSF52540">
    <property type="entry name" value="P-loop containing nucleoside triphosphate hydrolases"/>
    <property type="match status" value="1"/>
</dbReference>
<dbReference type="PANTHER" id="PTHR42781:SF8">
    <property type="entry name" value="BICARBONATE TRANSPORT ATP-BINDING PROTEIN CMPC"/>
    <property type="match status" value="1"/>
</dbReference>
<sequence length="251" mass="28704">MIQIKDCYKTFGNYQALENIHLKINKAEFIVFLGASGCGKTTLLNIIGGFESFNKGEIIIDGIAYTHKTKPKDCIKIFQDYALLPWKSALDNILFALQAKNIPKKEAKQRALHYLKLVHLEQFQDRFINTLSGGQKQRIALARALSVNPNILLLDEPFSALDNFTRNTLQNELLNIAKTLKTTMIFVTHDIEEAIFLGDRVIIMSPNPGKIVADIPISIDKKDRYGFDFLQLKREIGKYLKTYRFESNYEI</sequence>
<feature type="domain" description="ABC transporter" evidence="4">
    <location>
        <begin position="2"/>
        <end position="231"/>
    </location>
</feature>
<accession>A0A2U8FB08</accession>
<dbReference type="PROSITE" id="PS50893">
    <property type="entry name" value="ABC_TRANSPORTER_2"/>
    <property type="match status" value="1"/>
</dbReference>
<dbReference type="Gene3D" id="3.40.50.300">
    <property type="entry name" value="P-loop containing nucleotide triphosphate hydrolases"/>
    <property type="match status" value="1"/>
</dbReference>
<evidence type="ECO:0000313" key="5">
    <source>
        <dbReference type="EMBL" id="AWI33430.1"/>
    </source>
</evidence>
<evidence type="ECO:0000256" key="1">
    <source>
        <dbReference type="ARBA" id="ARBA00022448"/>
    </source>
</evidence>
<keyword evidence="1" id="KW-0813">Transport</keyword>
<gene>
    <name evidence="5" type="ORF">CDV25_00660</name>
</gene>
<dbReference type="EMBL" id="CP021886">
    <property type="protein sequence ID" value="AWI33430.1"/>
    <property type="molecule type" value="Genomic_DNA"/>
</dbReference>
<keyword evidence="3" id="KW-0067">ATP-binding</keyword>